<protein>
    <submittedName>
        <fullName evidence="2">Uncharacterized protein</fullName>
    </submittedName>
</protein>
<dbReference type="RefSeq" id="WP_178978431.1">
    <property type="nucleotide sequence ID" value="NZ_CAJPUB010000001.1"/>
</dbReference>
<comment type="caution">
    <text evidence="2">The sequence shown here is derived from an EMBL/GenBank/DDBJ whole genome shotgun (WGS) entry which is preliminary data.</text>
</comment>
<keyword evidence="3" id="KW-1185">Reference proteome</keyword>
<keyword evidence="1" id="KW-0472">Membrane</keyword>
<dbReference type="EMBL" id="JABXYR010000001">
    <property type="protein sequence ID" value="NWO23285.1"/>
    <property type="molecule type" value="Genomic_DNA"/>
</dbReference>
<accession>A0A7Y9B0W1</accession>
<dbReference type="AlphaFoldDB" id="A0A7Y9B0W1"/>
<gene>
    <name evidence="2" type="ORF">HW270_04215</name>
</gene>
<proteinExistence type="predicted"/>
<sequence>MEEIHGAVNIKAPVEVVQVALKGLLGYKGIETPESYSFDRYRIKQFTKTPEGKNLSNLLINFKTLELDLASTSSETTELNYKFETRGLKSPIPIMLLSESAILLVIGIIVQLMTPIFAIAISVISYVFAILLAVLVFAVFVPSGGKLEKNLHKMFLPRLDKYIDIVKDHLNEQP</sequence>
<dbReference type="Proteomes" id="UP000526307">
    <property type="component" value="Unassembled WGS sequence"/>
</dbReference>
<evidence type="ECO:0000256" key="1">
    <source>
        <dbReference type="SAM" id="Phobius"/>
    </source>
</evidence>
<feature type="transmembrane region" description="Helical" evidence="1">
    <location>
        <begin position="116"/>
        <end position="141"/>
    </location>
</feature>
<name>A0A7Y9B0W1_9FIRM</name>
<evidence type="ECO:0000313" key="2">
    <source>
        <dbReference type="EMBL" id="NWO23285.1"/>
    </source>
</evidence>
<evidence type="ECO:0000313" key="3">
    <source>
        <dbReference type="Proteomes" id="UP000526307"/>
    </source>
</evidence>
<reference evidence="2 3" key="1">
    <citation type="submission" date="2020-06" db="EMBL/GenBank/DDBJ databases">
        <title>Mogibacterium timidum strain W9173 genomic sequence.</title>
        <authorList>
            <person name="Wade W.G."/>
            <person name="Johnston C.D."/>
            <person name="Chen T."/>
            <person name="Dewhirst F.E."/>
        </authorList>
    </citation>
    <scope>NUCLEOTIDE SEQUENCE [LARGE SCALE GENOMIC DNA]</scope>
    <source>
        <strain evidence="2 3">W9173</strain>
    </source>
</reference>
<feature type="transmembrane region" description="Helical" evidence="1">
    <location>
        <begin position="92"/>
        <end position="110"/>
    </location>
</feature>
<keyword evidence="1" id="KW-1133">Transmembrane helix</keyword>
<organism evidence="2 3">
    <name type="scientific">Mogibacterium timidum</name>
    <dbReference type="NCBI Taxonomy" id="35519"/>
    <lineage>
        <taxon>Bacteria</taxon>
        <taxon>Bacillati</taxon>
        <taxon>Bacillota</taxon>
        <taxon>Clostridia</taxon>
        <taxon>Peptostreptococcales</taxon>
        <taxon>Anaerovoracaceae</taxon>
        <taxon>Mogibacterium</taxon>
    </lineage>
</organism>
<keyword evidence="1" id="KW-0812">Transmembrane</keyword>